<dbReference type="EMBL" id="BAABUJ010000007">
    <property type="protein sequence ID" value="GAA5796816.1"/>
    <property type="molecule type" value="Genomic_DNA"/>
</dbReference>
<gene>
    <name evidence="2" type="ORF">HPULCUR_002194</name>
</gene>
<proteinExistence type="predicted"/>
<evidence type="ECO:0000313" key="2">
    <source>
        <dbReference type="EMBL" id="GAA5796816.1"/>
    </source>
</evidence>
<evidence type="ECO:0000313" key="3">
    <source>
        <dbReference type="Proteomes" id="UP001476247"/>
    </source>
</evidence>
<feature type="region of interest" description="Disordered" evidence="1">
    <location>
        <begin position="1"/>
        <end position="23"/>
    </location>
</feature>
<keyword evidence="3" id="KW-1185">Reference proteome</keyword>
<reference evidence="2 3" key="1">
    <citation type="submission" date="2024-04" db="EMBL/GenBank/DDBJ databases">
        <title>genome sequences of Mucor flavus KT1a and Helicostylum pulchrum KT1b strains isolation_sourced from the surface of a dry-aged beef.</title>
        <authorList>
            <person name="Toyotome T."/>
            <person name="Hosono M."/>
            <person name="Torimaru M."/>
            <person name="Fukuda K."/>
            <person name="Mikami N."/>
        </authorList>
    </citation>
    <scope>NUCLEOTIDE SEQUENCE [LARGE SCALE GENOMIC DNA]</scope>
    <source>
        <strain evidence="2 3">KT1b</strain>
    </source>
</reference>
<name>A0ABP9XPW7_9FUNG</name>
<evidence type="ECO:0000256" key="1">
    <source>
        <dbReference type="SAM" id="MobiDB-lite"/>
    </source>
</evidence>
<dbReference type="Proteomes" id="UP001476247">
    <property type="component" value="Unassembled WGS sequence"/>
</dbReference>
<organism evidence="2 3">
    <name type="scientific">Helicostylum pulchrum</name>
    <dbReference type="NCBI Taxonomy" id="562976"/>
    <lineage>
        <taxon>Eukaryota</taxon>
        <taxon>Fungi</taxon>
        <taxon>Fungi incertae sedis</taxon>
        <taxon>Mucoromycota</taxon>
        <taxon>Mucoromycotina</taxon>
        <taxon>Mucoromycetes</taxon>
        <taxon>Mucorales</taxon>
        <taxon>Mucorineae</taxon>
        <taxon>Mucoraceae</taxon>
        <taxon>Helicostylum</taxon>
    </lineage>
</organism>
<protein>
    <submittedName>
        <fullName evidence="2">Uncharacterized protein</fullName>
    </submittedName>
</protein>
<accession>A0ABP9XPW7</accession>
<sequence length="107" mass="11979">MSSTSSLGKRKHSLLSHESSPVGSVVSLISSKDSSRTGSTLNTPCQLPPISRILLPPPPCYIMESLCTSEKTCMPMIPYYYHHKKFGIEACMLQLEAQTKFNNYYYL</sequence>
<comment type="caution">
    <text evidence="2">The sequence shown here is derived from an EMBL/GenBank/DDBJ whole genome shotgun (WGS) entry which is preliminary data.</text>
</comment>